<comment type="caution">
    <text evidence="5">The sequence shown here is derived from an EMBL/GenBank/DDBJ whole genome shotgun (WGS) entry which is preliminary data.</text>
</comment>
<dbReference type="InterPro" id="IPR038765">
    <property type="entry name" value="Papain-like_cys_pep_sf"/>
</dbReference>
<organism evidence="5 6">
    <name type="scientific">Tanacetum coccineum</name>
    <dbReference type="NCBI Taxonomy" id="301880"/>
    <lineage>
        <taxon>Eukaryota</taxon>
        <taxon>Viridiplantae</taxon>
        <taxon>Streptophyta</taxon>
        <taxon>Embryophyta</taxon>
        <taxon>Tracheophyta</taxon>
        <taxon>Spermatophyta</taxon>
        <taxon>Magnoliopsida</taxon>
        <taxon>eudicotyledons</taxon>
        <taxon>Gunneridae</taxon>
        <taxon>Pentapetalae</taxon>
        <taxon>asterids</taxon>
        <taxon>campanulids</taxon>
        <taxon>Asterales</taxon>
        <taxon>Asteraceae</taxon>
        <taxon>Asteroideae</taxon>
        <taxon>Anthemideae</taxon>
        <taxon>Anthemidinae</taxon>
        <taxon>Tanacetum</taxon>
    </lineage>
</organism>
<proteinExistence type="inferred from homology"/>
<name>A0ABQ4Y4L8_9ASTR</name>
<dbReference type="Gene3D" id="3.40.395.10">
    <property type="entry name" value="Adenoviral Proteinase, Chain A"/>
    <property type="match status" value="1"/>
</dbReference>
<protein>
    <submittedName>
        <fullName evidence="5">Phospholipase-like protein</fullName>
    </submittedName>
</protein>
<keyword evidence="2" id="KW-0645">Protease</keyword>
<feature type="domain" description="Ubiquitin-like protease family profile" evidence="4">
    <location>
        <begin position="90"/>
        <end position="271"/>
    </location>
</feature>
<evidence type="ECO:0000313" key="5">
    <source>
        <dbReference type="EMBL" id="GJS72599.1"/>
    </source>
</evidence>
<dbReference type="SUPFAM" id="SSF54001">
    <property type="entry name" value="Cysteine proteinases"/>
    <property type="match status" value="1"/>
</dbReference>
<sequence length="305" mass="35421">MDDYLIEEELKIGFESENVRVGKYEKNIIEEQRFRVNEAKRMNILGKLTHTKENHVDSMHGKTKATISNDLSQNERVKCSFHGAMITLQVRISGNFWLTLVCLDPTRKGWLSEEHIDLWVDYMWHGRPDNANWAMVSCYFVQILLQNSTPLFYANGDKYATPWSDVDQVFFPINETAQHWCLAHFDILSGLVTFYDSGDTYDYESRDLYVRVRECLQERLPGILGATKVFEKKGIDPTDYSIRFKLADPVPKQGGIFGDCGVWVCIFLYRLAHGISLDVEDPIDVALAYREKIVRFYFSHKIDTF</sequence>
<gene>
    <name evidence="5" type="ORF">Tco_0705440</name>
</gene>
<reference evidence="5" key="2">
    <citation type="submission" date="2022-01" db="EMBL/GenBank/DDBJ databases">
        <authorList>
            <person name="Yamashiro T."/>
            <person name="Shiraishi A."/>
            <person name="Satake H."/>
            <person name="Nakayama K."/>
        </authorList>
    </citation>
    <scope>NUCLEOTIDE SEQUENCE</scope>
</reference>
<dbReference type="EMBL" id="BQNB010010091">
    <property type="protein sequence ID" value="GJS72599.1"/>
    <property type="molecule type" value="Genomic_DNA"/>
</dbReference>
<comment type="similarity">
    <text evidence="1">Belongs to the peptidase C48 family.</text>
</comment>
<evidence type="ECO:0000256" key="3">
    <source>
        <dbReference type="ARBA" id="ARBA00022801"/>
    </source>
</evidence>
<accession>A0ABQ4Y4L8</accession>
<evidence type="ECO:0000256" key="2">
    <source>
        <dbReference type="ARBA" id="ARBA00022670"/>
    </source>
</evidence>
<keyword evidence="6" id="KW-1185">Reference proteome</keyword>
<keyword evidence="3" id="KW-0378">Hydrolase</keyword>
<dbReference type="PROSITE" id="PS50600">
    <property type="entry name" value="ULP_PROTEASE"/>
    <property type="match status" value="1"/>
</dbReference>
<reference evidence="5" key="1">
    <citation type="journal article" date="2022" name="Int. J. Mol. Sci.">
        <title>Draft Genome of Tanacetum Coccineum: Genomic Comparison of Closely Related Tanacetum-Family Plants.</title>
        <authorList>
            <person name="Yamashiro T."/>
            <person name="Shiraishi A."/>
            <person name="Nakayama K."/>
            <person name="Satake H."/>
        </authorList>
    </citation>
    <scope>NUCLEOTIDE SEQUENCE</scope>
</reference>
<evidence type="ECO:0000256" key="1">
    <source>
        <dbReference type="ARBA" id="ARBA00005234"/>
    </source>
</evidence>
<dbReference type="Pfam" id="PF02902">
    <property type="entry name" value="Peptidase_C48"/>
    <property type="match status" value="1"/>
</dbReference>
<dbReference type="Proteomes" id="UP001151760">
    <property type="component" value="Unassembled WGS sequence"/>
</dbReference>
<evidence type="ECO:0000259" key="4">
    <source>
        <dbReference type="PROSITE" id="PS50600"/>
    </source>
</evidence>
<dbReference type="InterPro" id="IPR003653">
    <property type="entry name" value="Peptidase_C48_C"/>
</dbReference>
<evidence type="ECO:0000313" key="6">
    <source>
        <dbReference type="Proteomes" id="UP001151760"/>
    </source>
</evidence>